<proteinExistence type="predicted"/>
<dbReference type="OrthoDB" id="369729at2"/>
<gene>
    <name evidence="1" type="ORF">D3871_15800</name>
</gene>
<protein>
    <recommendedName>
        <fullName evidence="3">FecR family protein</fullName>
    </recommendedName>
</protein>
<dbReference type="Proteomes" id="UP000265955">
    <property type="component" value="Unassembled WGS sequence"/>
</dbReference>
<keyword evidence="2" id="KW-1185">Reference proteome</keyword>
<accession>A0A3A3GGY1</accession>
<comment type="caution">
    <text evidence="1">The sequence shown here is derived from an EMBL/GenBank/DDBJ whole genome shotgun (WGS) entry which is preliminary data.</text>
</comment>
<evidence type="ECO:0000313" key="1">
    <source>
        <dbReference type="EMBL" id="RJG00160.1"/>
    </source>
</evidence>
<reference evidence="2" key="1">
    <citation type="submission" date="2018-09" db="EMBL/GenBank/DDBJ databases">
        <authorList>
            <person name="Zhu H."/>
        </authorList>
    </citation>
    <scope>NUCLEOTIDE SEQUENCE [LARGE SCALE GENOMIC DNA]</scope>
    <source>
        <strain evidence="2">K1R23-30</strain>
    </source>
</reference>
<dbReference type="AlphaFoldDB" id="A0A3A3GGY1"/>
<name>A0A3A3GGY1_9BURK</name>
<evidence type="ECO:0008006" key="3">
    <source>
        <dbReference type="Google" id="ProtNLM"/>
    </source>
</evidence>
<sequence length="192" mass="20359">MLREALADNPKTGMRSVKGGVTIDGKPAIIGQQVGPGQRVVTAGDGEAVFVIGDDAFLQRENSEFGMESGAGIVVLRYLTGKILSVFGTGAKQLITPTATIGIRGTGCYIEAEPDRTYFCLCYGGAVVQPNANPAMSKILRTRHHEQPLIISSSAAQDAMLPAGVINHTDAELVMLEALVGRKPPFDGQDRY</sequence>
<evidence type="ECO:0000313" key="2">
    <source>
        <dbReference type="Proteomes" id="UP000265955"/>
    </source>
</evidence>
<dbReference type="EMBL" id="QYUO01000001">
    <property type="protein sequence ID" value="RJG00160.1"/>
    <property type="molecule type" value="Genomic_DNA"/>
</dbReference>
<organism evidence="1 2">
    <name type="scientific">Noviherbaspirillum saxi</name>
    <dbReference type="NCBI Taxonomy" id="2320863"/>
    <lineage>
        <taxon>Bacteria</taxon>
        <taxon>Pseudomonadati</taxon>
        <taxon>Pseudomonadota</taxon>
        <taxon>Betaproteobacteria</taxon>
        <taxon>Burkholderiales</taxon>
        <taxon>Oxalobacteraceae</taxon>
        <taxon>Noviherbaspirillum</taxon>
    </lineage>
</organism>